<protein>
    <submittedName>
        <fullName evidence="1">Uncharacterized protein</fullName>
    </submittedName>
</protein>
<comment type="caution">
    <text evidence="1">The sequence shown here is derived from an EMBL/GenBank/DDBJ whole genome shotgun (WGS) entry which is preliminary data.</text>
</comment>
<organism evidence="1 2">
    <name type="scientific">Lecanicillium saksenae</name>
    <dbReference type="NCBI Taxonomy" id="468837"/>
    <lineage>
        <taxon>Eukaryota</taxon>
        <taxon>Fungi</taxon>
        <taxon>Dikarya</taxon>
        <taxon>Ascomycota</taxon>
        <taxon>Pezizomycotina</taxon>
        <taxon>Sordariomycetes</taxon>
        <taxon>Hypocreomycetidae</taxon>
        <taxon>Hypocreales</taxon>
        <taxon>Cordycipitaceae</taxon>
        <taxon>Lecanicillium</taxon>
    </lineage>
</organism>
<name>A0ACC1QZ85_9HYPO</name>
<sequence>MIYFLIAFSLVALAMHFKLRGRSGAAARLPPGPVPLPILGSLMDLPPEGEAEFQHWLKFKDKYGPISSITVLGQTMIILHDKQAAFDILEKTASKSSSRPRFDFAAMCGFDRFMAFKNYDSDWRQQRKMVHQQLGTKKLAERFNDVQDVESRRFILNVAKAPQALIQHIKTEAAAIILKITYGYAIHQHQPDPLVLLIEEMMSNLSKAQTPSYWMVDLIPALKSLPAWLPGMGFKAKAASWRKTNTRVEDVPFAFVQGQMAKNVHRSSYVSKQIELNVQNNEATMGSETESAIKRTAAIMYAGGADTTVCVLSAFILAMTMYPDVQRKAQKEIDTVVGLDRLPGLQDRDQLPYVSAIVKEALRWFPVTPMGVPHSTDDDIHYREYIIPKGSIILFSTWWFQNDLEVYANPAAFEPERFLAPRNEPDPVTTVFGHGRRICPGKEVADMSLFWTISRILAVLDIRKAVDEAGQPMEAKLRFTSGVVSHPEEFPFDIVTRSSAHAKLVEEIEKNLPQETGDHIFLNFKA</sequence>
<proteinExistence type="predicted"/>
<accession>A0ACC1QZ85</accession>
<reference evidence="1" key="1">
    <citation type="submission" date="2022-07" db="EMBL/GenBank/DDBJ databases">
        <title>Genome Sequence of Lecanicillium saksenae.</title>
        <authorList>
            <person name="Buettner E."/>
        </authorList>
    </citation>
    <scope>NUCLEOTIDE SEQUENCE</scope>
    <source>
        <strain evidence="1">VT-O1</strain>
    </source>
</reference>
<dbReference type="Proteomes" id="UP001148737">
    <property type="component" value="Unassembled WGS sequence"/>
</dbReference>
<gene>
    <name evidence="1" type="ORF">NLG97_g3532</name>
</gene>
<keyword evidence="2" id="KW-1185">Reference proteome</keyword>
<evidence type="ECO:0000313" key="2">
    <source>
        <dbReference type="Proteomes" id="UP001148737"/>
    </source>
</evidence>
<dbReference type="EMBL" id="JANAKD010000299">
    <property type="protein sequence ID" value="KAJ3495243.1"/>
    <property type="molecule type" value="Genomic_DNA"/>
</dbReference>
<evidence type="ECO:0000313" key="1">
    <source>
        <dbReference type="EMBL" id="KAJ3495243.1"/>
    </source>
</evidence>